<organism evidence="1 2">
    <name type="scientific">Oryza sativa subsp. japonica</name>
    <name type="common">Rice</name>
    <dbReference type="NCBI Taxonomy" id="39947"/>
    <lineage>
        <taxon>Eukaryota</taxon>
        <taxon>Viridiplantae</taxon>
        <taxon>Streptophyta</taxon>
        <taxon>Embryophyta</taxon>
        <taxon>Tracheophyta</taxon>
        <taxon>Spermatophyta</taxon>
        <taxon>Magnoliopsida</taxon>
        <taxon>Liliopsida</taxon>
        <taxon>Poales</taxon>
        <taxon>Poaceae</taxon>
        <taxon>BOP clade</taxon>
        <taxon>Oryzoideae</taxon>
        <taxon>Oryzeae</taxon>
        <taxon>Oryzinae</taxon>
        <taxon>Oryza</taxon>
        <taxon>Oryza sativa</taxon>
    </lineage>
</organism>
<dbReference type="EMBL" id="AP014965">
    <property type="protein sequence ID" value="BAT07417.1"/>
    <property type="molecule type" value="Genomic_DNA"/>
</dbReference>
<sequence length="140" mass="15846">MCSQNKVNSLTLEGIKDLSRGFLQVKNKPLECFLNVGFSHCRVFVSEITLLELDPPPVCDLDFFSQVGQVKHVRKGFRNNNRVARIQACYHVAEFIELLHVVLCFILRGHLIAFLNLSCRRRGGHGGRRGIGRGGARRTR</sequence>
<reference evidence="2" key="1">
    <citation type="journal article" date="2005" name="Nature">
        <title>The map-based sequence of the rice genome.</title>
        <authorList>
            <consortium name="International rice genome sequencing project (IRGSP)"/>
            <person name="Matsumoto T."/>
            <person name="Wu J."/>
            <person name="Kanamori H."/>
            <person name="Katayose Y."/>
            <person name="Fujisawa M."/>
            <person name="Namiki N."/>
            <person name="Mizuno H."/>
            <person name="Yamamoto K."/>
            <person name="Antonio B.A."/>
            <person name="Baba T."/>
            <person name="Sakata K."/>
            <person name="Nagamura Y."/>
            <person name="Aoki H."/>
            <person name="Arikawa K."/>
            <person name="Arita K."/>
            <person name="Bito T."/>
            <person name="Chiden Y."/>
            <person name="Fujitsuka N."/>
            <person name="Fukunaka R."/>
            <person name="Hamada M."/>
            <person name="Harada C."/>
            <person name="Hayashi A."/>
            <person name="Hijishita S."/>
            <person name="Honda M."/>
            <person name="Hosokawa S."/>
            <person name="Ichikawa Y."/>
            <person name="Idonuma A."/>
            <person name="Iijima M."/>
            <person name="Ikeda M."/>
            <person name="Ikeno M."/>
            <person name="Ito K."/>
            <person name="Ito S."/>
            <person name="Ito T."/>
            <person name="Ito Y."/>
            <person name="Ito Y."/>
            <person name="Iwabuchi A."/>
            <person name="Kamiya K."/>
            <person name="Karasawa W."/>
            <person name="Kurita K."/>
            <person name="Katagiri S."/>
            <person name="Kikuta A."/>
            <person name="Kobayashi H."/>
            <person name="Kobayashi N."/>
            <person name="Machita K."/>
            <person name="Maehara T."/>
            <person name="Masukawa M."/>
            <person name="Mizubayashi T."/>
            <person name="Mukai Y."/>
            <person name="Nagasaki H."/>
            <person name="Nagata Y."/>
            <person name="Naito S."/>
            <person name="Nakashima M."/>
            <person name="Nakama Y."/>
            <person name="Nakamichi Y."/>
            <person name="Nakamura M."/>
            <person name="Meguro A."/>
            <person name="Negishi M."/>
            <person name="Ohta I."/>
            <person name="Ohta T."/>
            <person name="Okamoto M."/>
            <person name="Ono N."/>
            <person name="Saji S."/>
            <person name="Sakaguchi M."/>
            <person name="Sakai K."/>
            <person name="Shibata M."/>
            <person name="Shimokawa T."/>
            <person name="Song J."/>
            <person name="Takazaki Y."/>
            <person name="Terasawa K."/>
            <person name="Tsugane M."/>
            <person name="Tsuji K."/>
            <person name="Ueda S."/>
            <person name="Waki K."/>
            <person name="Yamagata H."/>
            <person name="Yamamoto M."/>
            <person name="Yamamoto S."/>
            <person name="Yamane H."/>
            <person name="Yoshiki S."/>
            <person name="Yoshihara R."/>
            <person name="Yukawa K."/>
            <person name="Zhong H."/>
            <person name="Yano M."/>
            <person name="Yuan Q."/>
            <person name="Ouyang S."/>
            <person name="Liu J."/>
            <person name="Jones K.M."/>
            <person name="Gansberger K."/>
            <person name="Moffat K."/>
            <person name="Hill J."/>
            <person name="Bera J."/>
            <person name="Fadrosh D."/>
            <person name="Jin S."/>
            <person name="Johri S."/>
            <person name="Kim M."/>
            <person name="Overton L."/>
            <person name="Reardon M."/>
            <person name="Tsitrin T."/>
            <person name="Vuong H."/>
            <person name="Weaver B."/>
            <person name="Ciecko A."/>
            <person name="Tallon L."/>
            <person name="Jackson J."/>
            <person name="Pai G."/>
            <person name="Aken S.V."/>
            <person name="Utterback T."/>
            <person name="Reidmuller S."/>
            <person name="Feldblyum T."/>
            <person name="Hsiao J."/>
            <person name="Zismann V."/>
            <person name="Iobst S."/>
            <person name="de Vazeille A.R."/>
            <person name="Buell C.R."/>
            <person name="Ying K."/>
            <person name="Li Y."/>
            <person name="Lu T."/>
            <person name="Huang Y."/>
            <person name="Zhao Q."/>
            <person name="Feng Q."/>
            <person name="Zhang L."/>
            <person name="Zhu J."/>
            <person name="Weng Q."/>
            <person name="Mu J."/>
            <person name="Lu Y."/>
            <person name="Fan D."/>
            <person name="Liu Y."/>
            <person name="Guan J."/>
            <person name="Zhang Y."/>
            <person name="Yu S."/>
            <person name="Liu X."/>
            <person name="Zhang Y."/>
            <person name="Hong G."/>
            <person name="Han B."/>
            <person name="Choisne N."/>
            <person name="Demange N."/>
            <person name="Orjeda G."/>
            <person name="Samain S."/>
            <person name="Cattolico L."/>
            <person name="Pelletier E."/>
            <person name="Couloux A."/>
            <person name="Segurens B."/>
            <person name="Wincker P."/>
            <person name="D'Hont A."/>
            <person name="Scarpelli C."/>
            <person name="Weissenbach J."/>
            <person name="Salanoubat M."/>
            <person name="Quetier F."/>
            <person name="Yu Y."/>
            <person name="Kim H.R."/>
            <person name="Rambo T."/>
            <person name="Currie J."/>
            <person name="Collura K."/>
            <person name="Luo M."/>
            <person name="Yang T."/>
            <person name="Ammiraju J.S.S."/>
            <person name="Engler F."/>
            <person name="Soderlund C."/>
            <person name="Wing R.A."/>
            <person name="Palmer L.E."/>
            <person name="de la Bastide M."/>
            <person name="Spiegel L."/>
            <person name="Nascimento L."/>
            <person name="Zutavern T."/>
            <person name="O'Shaughnessy A."/>
            <person name="Dike S."/>
            <person name="Dedhia N."/>
            <person name="Preston R."/>
            <person name="Balija V."/>
            <person name="McCombie W.R."/>
            <person name="Chow T."/>
            <person name="Chen H."/>
            <person name="Chung M."/>
            <person name="Chen C."/>
            <person name="Shaw J."/>
            <person name="Wu H."/>
            <person name="Hsiao K."/>
            <person name="Chao Y."/>
            <person name="Chu M."/>
            <person name="Cheng C."/>
            <person name="Hour A."/>
            <person name="Lee P."/>
            <person name="Lin S."/>
            <person name="Lin Y."/>
            <person name="Liou J."/>
            <person name="Liu S."/>
            <person name="Hsing Y."/>
            <person name="Raghuvanshi S."/>
            <person name="Mohanty A."/>
            <person name="Bharti A.K."/>
            <person name="Gaur A."/>
            <person name="Gupta V."/>
            <person name="Kumar D."/>
            <person name="Ravi V."/>
            <person name="Vij S."/>
            <person name="Kapur A."/>
            <person name="Khurana P."/>
            <person name="Khurana P."/>
            <person name="Khurana J.P."/>
            <person name="Tyagi A.K."/>
            <person name="Gaikwad K."/>
            <person name="Singh A."/>
            <person name="Dalal V."/>
            <person name="Srivastava S."/>
            <person name="Dixit A."/>
            <person name="Pal A.K."/>
            <person name="Ghazi I.A."/>
            <person name="Yadav M."/>
            <person name="Pandit A."/>
            <person name="Bhargava A."/>
            <person name="Sureshbabu K."/>
            <person name="Batra K."/>
            <person name="Sharma T.R."/>
            <person name="Mohapatra T."/>
            <person name="Singh N.K."/>
            <person name="Messing J."/>
            <person name="Nelson A.B."/>
            <person name="Fuks G."/>
            <person name="Kavchok S."/>
            <person name="Keizer G."/>
            <person name="Linton E."/>
            <person name="Llaca V."/>
            <person name="Song R."/>
            <person name="Tanyolac B."/>
            <person name="Young S."/>
            <person name="Ho-Il K."/>
            <person name="Hahn J.H."/>
            <person name="Sangsakoo G."/>
            <person name="Vanavichit A."/>
            <person name="de Mattos Luiz.A.T."/>
            <person name="Zimmer P.D."/>
            <person name="Malone G."/>
            <person name="Dellagostin O."/>
            <person name="de Oliveira A.C."/>
            <person name="Bevan M."/>
            <person name="Bancroft I."/>
            <person name="Minx P."/>
            <person name="Cordum H."/>
            <person name="Wilson R."/>
            <person name="Cheng Z."/>
            <person name="Jin W."/>
            <person name="Jiang J."/>
            <person name="Leong S.A."/>
            <person name="Iwama H."/>
            <person name="Gojobori T."/>
            <person name="Itoh T."/>
            <person name="Niimura Y."/>
            <person name="Fujii Y."/>
            <person name="Habara T."/>
            <person name="Sakai H."/>
            <person name="Sato Y."/>
            <person name="Wilson G."/>
            <person name="Kumar K."/>
            <person name="McCouch S."/>
            <person name="Juretic N."/>
            <person name="Hoen D."/>
            <person name="Wright S."/>
            <person name="Bruskiewich R."/>
            <person name="Bureau T."/>
            <person name="Miyao A."/>
            <person name="Hirochika H."/>
            <person name="Nishikawa T."/>
            <person name="Kadowaki K."/>
            <person name="Sugiura M."/>
            <person name="Burr B."/>
            <person name="Sasaki T."/>
        </authorList>
    </citation>
    <scope>NUCLEOTIDE SEQUENCE [LARGE SCALE GENOMIC DNA]</scope>
    <source>
        <strain evidence="2">cv. Nipponbare</strain>
    </source>
</reference>
<keyword evidence="2" id="KW-1185">Reference proteome</keyword>
<reference evidence="1 2" key="3">
    <citation type="journal article" date="2013" name="Rice">
        <title>Improvement of the Oryza sativa Nipponbare reference genome using next generation sequence and optical map data.</title>
        <authorList>
            <person name="Kawahara Y."/>
            <person name="de la Bastide M."/>
            <person name="Hamilton J.P."/>
            <person name="Kanamori H."/>
            <person name="McCombie W.R."/>
            <person name="Ouyang S."/>
            <person name="Schwartz D.C."/>
            <person name="Tanaka T."/>
            <person name="Wu J."/>
            <person name="Zhou S."/>
            <person name="Childs K.L."/>
            <person name="Davidson R.M."/>
            <person name="Lin H."/>
            <person name="Quesada-Ocampo L."/>
            <person name="Vaillancourt B."/>
            <person name="Sakai H."/>
            <person name="Lee S.S."/>
            <person name="Kim J."/>
            <person name="Numa H."/>
            <person name="Itoh T."/>
            <person name="Buell C.R."/>
            <person name="Matsumoto T."/>
        </authorList>
    </citation>
    <scope>NUCLEOTIDE SEQUENCE [LARGE SCALE GENOMIC DNA]</scope>
    <source>
        <strain evidence="2">cv. Nipponbare</strain>
    </source>
</reference>
<name>A0A0P0XL83_ORYSJ</name>
<dbReference type="Gramene" id="Os09t0315750-00">
    <property type="protein sequence ID" value="Os09t0315750-00"/>
    <property type="gene ID" value="Os09g0315750"/>
</dbReference>
<accession>A0A0P0XL83</accession>
<protein>
    <submittedName>
        <fullName evidence="1">Os09g0315750 protein</fullName>
    </submittedName>
</protein>
<dbReference type="PaxDb" id="39947-A0A0P0XL83"/>
<reference evidence="1 2" key="2">
    <citation type="journal article" date="2013" name="Plant Cell Physiol.">
        <title>Rice Annotation Project Database (RAP-DB): an integrative and interactive database for rice genomics.</title>
        <authorList>
            <person name="Sakai H."/>
            <person name="Lee S.S."/>
            <person name="Tanaka T."/>
            <person name="Numa H."/>
            <person name="Kim J."/>
            <person name="Kawahara Y."/>
            <person name="Wakimoto H."/>
            <person name="Yang C.C."/>
            <person name="Iwamoto M."/>
            <person name="Abe T."/>
            <person name="Yamada Y."/>
            <person name="Muto A."/>
            <person name="Inokuchi H."/>
            <person name="Ikemura T."/>
            <person name="Matsumoto T."/>
            <person name="Sasaki T."/>
            <person name="Itoh T."/>
        </authorList>
    </citation>
    <scope>NUCLEOTIDE SEQUENCE [LARGE SCALE GENOMIC DNA]</scope>
    <source>
        <strain evidence="2">cv. Nipponbare</strain>
    </source>
</reference>
<evidence type="ECO:0000313" key="1">
    <source>
        <dbReference type="EMBL" id="BAT07417.1"/>
    </source>
</evidence>
<dbReference type="InParanoid" id="A0A0P0XL83"/>
<gene>
    <name evidence="1" type="ordered locus">Os09g0315750</name>
    <name evidence="1" type="ORF">OSNPB_090315750</name>
</gene>
<dbReference type="Proteomes" id="UP000059680">
    <property type="component" value="Chromosome 9"/>
</dbReference>
<proteinExistence type="predicted"/>
<dbReference type="AlphaFoldDB" id="A0A0P0XL83"/>
<evidence type="ECO:0000313" key="2">
    <source>
        <dbReference type="Proteomes" id="UP000059680"/>
    </source>
</evidence>